<evidence type="ECO:0000313" key="6">
    <source>
        <dbReference type="Proteomes" id="UP000316726"/>
    </source>
</evidence>
<feature type="domain" description="N-acetyltransferase" evidence="4">
    <location>
        <begin position="2"/>
        <end position="151"/>
    </location>
</feature>
<dbReference type="SUPFAM" id="SSF55729">
    <property type="entry name" value="Acyl-CoA N-acyltransferases (Nat)"/>
    <property type="match status" value="1"/>
</dbReference>
<dbReference type="GO" id="GO:0031416">
    <property type="term" value="C:NatB complex"/>
    <property type="evidence" value="ECO:0007669"/>
    <property type="project" value="TreeGrafter"/>
</dbReference>
<dbReference type="PANTHER" id="PTHR45910">
    <property type="entry name" value="N-ALPHA-ACETYLTRANSFERASE 20"/>
    <property type="match status" value="1"/>
</dbReference>
<dbReference type="STRING" id="1764295.A0A5B8MGA4"/>
<sequence length="174" mass="20305">MCSVRSFVTDDLFNFNHVNLDMLTETYNLSFYLKYLSQWPEYFLGAQSPNRECMGYIMGKAEGVGENWHGHISAVTVAPRYRRLGLAAMLIQYLEDMTEEVHDGYFVDLFVRISNLLAINMYKKFGYVIYRHVIGYYGSEEDAYDMRKAMARDKDKKSMIPLGHPIYPEDLECD</sequence>
<dbReference type="OrthoDB" id="10264728at2759"/>
<dbReference type="InterPro" id="IPR051646">
    <property type="entry name" value="NatB_acetyltransferase_subunit"/>
</dbReference>
<reference evidence="5 6" key="1">
    <citation type="submission" date="2018-07" db="EMBL/GenBank/DDBJ databases">
        <title>The complete nuclear genome of the prasinophyte Chloropicon primus (CCMP1205).</title>
        <authorList>
            <person name="Pombert J.-F."/>
            <person name="Otis C."/>
            <person name="Turmel M."/>
            <person name="Lemieux C."/>
        </authorList>
    </citation>
    <scope>NUCLEOTIDE SEQUENCE [LARGE SCALE GENOMIC DNA]</scope>
    <source>
        <strain evidence="5 6">CCMP1205</strain>
    </source>
</reference>
<keyword evidence="6" id="KW-1185">Reference proteome</keyword>
<dbReference type="Pfam" id="PF00583">
    <property type="entry name" value="Acetyltransf_1"/>
    <property type="match status" value="1"/>
</dbReference>
<name>A0A5B8MGA4_9CHLO</name>
<dbReference type="GO" id="GO:0004596">
    <property type="term" value="F:protein-N-terminal amino-acid acetyltransferase activity"/>
    <property type="evidence" value="ECO:0007669"/>
    <property type="project" value="TreeGrafter"/>
</dbReference>
<evidence type="ECO:0000313" key="5">
    <source>
        <dbReference type="EMBL" id="QDZ18695.1"/>
    </source>
</evidence>
<dbReference type="Gene3D" id="3.40.630.30">
    <property type="match status" value="1"/>
</dbReference>
<evidence type="ECO:0000256" key="2">
    <source>
        <dbReference type="ARBA" id="ARBA00023315"/>
    </source>
</evidence>
<dbReference type="CDD" id="cd04301">
    <property type="entry name" value="NAT_SF"/>
    <property type="match status" value="1"/>
</dbReference>
<keyword evidence="2" id="KW-0012">Acyltransferase</keyword>
<dbReference type="AlphaFoldDB" id="A0A5B8MGA4"/>
<gene>
    <name evidence="5" type="ORF">A3770_02p12130</name>
</gene>
<accession>A0A5B8MGA4</accession>
<organism evidence="5 6">
    <name type="scientific">Chloropicon primus</name>
    <dbReference type="NCBI Taxonomy" id="1764295"/>
    <lineage>
        <taxon>Eukaryota</taxon>
        <taxon>Viridiplantae</taxon>
        <taxon>Chlorophyta</taxon>
        <taxon>Chloropicophyceae</taxon>
        <taxon>Chloropicales</taxon>
        <taxon>Chloropicaceae</taxon>
        <taxon>Chloropicon</taxon>
    </lineage>
</organism>
<dbReference type="PROSITE" id="PS51186">
    <property type="entry name" value="GNAT"/>
    <property type="match status" value="1"/>
</dbReference>
<evidence type="ECO:0000259" key="4">
    <source>
        <dbReference type="PROSITE" id="PS51186"/>
    </source>
</evidence>
<protein>
    <submittedName>
        <fullName evidence="5">Catalytic subunit of N-acetyltransferase</fullName>
    </submittedName>
</protein>
<dbReference type="EMBL" id="CP031035">
    <property type="protein sequence ID" value="QDZ18695.1"/>
    <property type="molecule type" value="Genomic_DNA"/>
</dbReference>
<dbReference type="Proteomes" id="UP000316726">
    <property type="component" value="Chromosome 2"/>
</dbReference>
<evidence type="ECO:0000256" key="1">
    <source>
        <dbReference type="ARBA" id="ARBA00022679"/>
    </source>
</evidence>
<dbReference type="FunFam" id="3.40.630.30:FF:000034">
    <property type="entry name" value="N-alpha-acetyltransferase 20"/>
    <property type="match status" value="1"/>
</dbReference>
<evidence type="ECO:0000256" key="3">
    <source>
        <dbReference type="ARBA" id="ARBA00025786"/>
    </source>
</evidence>
<dbReference type="PANTHER" id="PTHR45910:SF1">
    <property type="entry name" value="N-ALPHA-ACETYLTRANSFERASE 20"/>
    <property type="match status" value="1"/>
</dbReference>
<comment type="similarity">
    <text evidence="3">Belongs to the acetyltransferase family. ARD1 subfamily.</text>
</comment>
<dbReference type="InterPro" id="IPR000182">
    <property type="entry name" value="GNAT_dom"/>
</dbReference>
<proteinExistence type="inferred from homology"/>
<keyword evidence="1 5" id="KW-0808">Transferase</keyword>
<dbReference type="InterPro" id="IPR016181">
    <property type="entry name" value="Acyl_CoA_acyltransferase"/>
</dbReference>